<gene>
    <name evidence="2" type="ORF">ANN_10145</name>
</gene>
<dbReference type="Proteomes" id="UP001148838">
    <property type="component" value="Unassembled WGS sequence"/>
</dbReference>
<name>A0ABQ8TPB3_PERAM</name>
<proteinExistence type="predicted"/>
<accession>A0ABQ8TPB3</accession>
<evidence type="ECO:0000313" key="3">
    <source>
        <dbReference type="Proteomes" id="UP001148838"/>
    </source>
</evidence>
<organism evidence="2 3">
    <name type="scientific">Periplaneta americana</name>
    <name type="common">American cockroach</name>
    <name type="synonym">Blatta americana</name>
    <dbReference type="NCBI Taxonomy" id="6978"/>
    <lineage>
        <taxon>Eukaryota</taxon>
        <taxon>Metazoa</taxon>
        <taxon>Ecdysozoa</taxon>
        <taxon>Arthropoda</taxon>
        <taxon>Hexapoda</taxon>
        <taxon>Insecta</taxon>
        <taxon>Pterygota</taxon>
        <taxon>Neoptera</taxon>
        <taxon>Polyneoptera</taxon>
        <taxon>Dictyoptera</taxon>
        <taxon>Blattodea</taxon>
        <taxon>Blattoidea</taxon>
        <taxon>Blattidae</taxon>
        <taxon>Blattinae</taxon>
        <taxon>Periplaneta</taxon>
    </lineage>
</organism>
<evidence type="ECO:0008006" key="4">
    <source>
        <dbReference type="Google" id="ProtNLM"/>
    </source>
</evidence>
<dbReference type="InterPro" id="IPR036875">
    <property type="entry name" value="Znf_CCHC_sf"/>
</dbReference>
<dbReference type="EMBL" id="JAJSOF020000005">
    <property type="protein sequence ID" value="KAJ4448133.1"/>
    <property type="molecule type" value="Genomic_DNA"/>
</dbReference>
<feature type="compositionally biased region" description="Low complexity" evidence="1">
    <location>
        <begin position="46"/>
        <end position="63"/>
    </location>
</feature>
<comment type="caution">
    <text evidence="2">The sequence shown here is derived from an EMBL/GenBank/DDBJ whole genome shotgun (WGS) entry which is preliminary data.</text>
</comment>
<feature type="compositionally biased region" description="Polar residues" evidence="1">
    <location>
        <begin position="241"/>
        <end position="250"/>
    </location>
</feature>
<feature type="region of interest" description="Disordered" evidence="1">
    <location>
        <begin position="1"/>
        <end position="70"/>
    </location>
</feature>
<sequence length="487" mass="54336">MSTSSGGRGPRRQPPDAAVVTDEHGGQLFIVPTTTKKGKKKKKTDLTTTNDTTETTHDQPTTDSNETTKRQTILTTLDPWTELKNWPSERANRSVMVEDADPDLLATLQPPHRADTLTLGPRTRVYTFSSRHKLQKATRHDQKQFGKKARYIAPPTATLQGPWTLPTDPPAPSRSVKPDRPSEGPSSEPTRPETPPLQHIQDSYFYTTSESASSEGSNESEGEVDQDWQNVKSRRKKKTRPTASAGSTTAAEKVTPTPQPAPQNSLAPTPAPDRNTAAASEQFKSRTTVKITRHTTDNNNPLFIQKLIRQNNLNMETPRQYWAYSTGTTTLTFPTIDEAERFVKAIPARTFGPSAQLFIVHTPSHQGQRLPRNREISVVMKNVGTQIPEDELLQILREKFPGIKRISRITSAQTNQPTQMVRLIVQDVTTADQLLCGINIAGRNYKVEPAHETVFHRPCQNCAQYGHNKTDCRNDKTCFTCGKNPFN</sequence>
<keyword evidence="3" id="KW-1185">Reference proteome</keyword>
<feature type="region of interest" description="Disordered" evidence="1">
    <location>
        <begin position="131"/>
        <end position="289"/>
    </location>
</feature>
<evidence type="ECO:0000313" key="2">
    <source>
        <dbReference type="EMBL" id="KAJ4448133.1"/>
    </source>
</evidence>
<reference evidence="2 3" key="1">
    <citation type="journal article" date="2022" name="Allergy">
        <title>Genome assembly and annotation of Periplaneta americana reveal a comprehensive cockroach allergen profile.</title>
        <authorList>
            <person name="Wang L."/>
            <person name="Xiong Q."/>
            <person name="Saelim N."/>
            <person name="Wang L."/>
            <person name="Nong W."/>
            <person name="Wan A.T."/>
            <person name="Shi M."/>
            <person name="Liu X."/>
            <person name="Cao Q."/>
            <person name="Hui J.H.L."/>
            <person name="Sookrung N."/>
            <person name="Leung T.F."/>
            <person name="Tungtrongchitr A."/>
            <person name="Tsui S.K.W."/>
        </authorList>
    </citation>
    <scope>NUCLEOTIDE SEQUENCE [LARGE SCALE GENOMIC DNA]</scope>
    <source>
        <strain evidence="2">PWHHKU_190912</strain>
    </source>
</reference>
<evidence type="ECO:0000256" key="1">
    <source>
        <dbReference type="SAM" id="MobiDB-lite"/>
    </source>
</evidence>
<dbReference type="SUPFAM" id="SSF57756">
    <property type="entry name" value="Retrovirus zinc finger-like domains"/>
    <property type="match status" value="1"/>
</dbReference>
<protein>
    <recommendedName>
        <fullName evidence="4">Nucleic-acid-binding protein from transposon X-element</fullName>
    </recommendedName>
</protein>